<dbReference type="Gene3D" id="3.30.1140.40">
    <property type="entry name" value="Tctex-1"/>
    <property type="match status" value="1"/>
</dbReference>
<dbReference type="Pfam" id="PF03645">
    <property type="entry name" value="Tctex-1"/>
    <property type="match status" value="1"/>
</dbReference>
<dbReference type="GeneID" id="113517642"/>
<keyword evidence="2" id="KW-1185">Reference proteome</keyword>
<comment type="similarity">
    <text evidence="1">Belongs to the dynein light chain Tctex-type family.</text>
</comment>
<dbReference type="InterPro" id="IPR005334">
    <property type="entry name" value="Tctex-1-like"/>
</dbReference>
<dbReference type="Proteomes" id="UP001652740">
    <property type="component" value="Unplaced"/>
</dbReference>
<dbReference type="GO" id="GO:0045505">
    <property type="term" value="F:dynein intermediate chain binding"/>
    <property type="evidence" value="ECO:0007669"/>
    <property type="project" value="TreeGrafter"/>
</dbReference>
<organism evidence="2 3">
    <name type="scientific">Galleria mellonella</name>
    <name type="common">Greater wax moth</name>
    <dbReference type="NCBI Taxonomy" id="7137"/>
    <lineage>
        <taxon>Eukaryota</taxon>
        <taxon>Metazoa</taxon>
        <taxon>Ecdysozoa</taxon>
        <taxon>Arthropoda</taxon>
        <taxon>Hexapoda</taxon>
        <taxon>Insecta</taxon>
        <taxon>Pterygota</taxon>
        <taxon>Neoptera</taxon>
        <taxon>Endopterygota</taxon>
        <taxon>Lepidoptera</taxon>
        <taxon>Glossata</taxon>
        <taxon>Ditrysia</taxon>
        <taxon>Pyraloidea</taxon>
        <taxon>Pyralidae</taxon>
        <taxon>Galleriinae</taxon>
        <taxon>Galleria</taxon>
    </lineage>
</organism>
<dbReference type="GO" id="GO:0005868">
    <property type="term" value="C:cytoplasmic dynein complex"/>
    <property type="evidence" value="ECO:0007669"/>
    <property type="project" value="TreeGrafter"/>
</dbReference>
<dbReference type="KEGG" id="gmw:113517642"/>
<gene>
    <name evidence="3" type="primary">LOC113517642</name>
</gene>
<dbReference type="InParanoid" id="A0A6J1WYP6"/>
<evidence type="ECO:0000256" key="1">
    <source>
        <dbReference type="ARBA" id="ARBA00005361"/>
    </source>
</evidence>
<dbReference type="AlphaFoldDB" id="A0A6J1WYP6"/>
<dbReference type="RefSeq" id="XP_026758196.1">
    <property type="nucleotide sequence ID" value="XM_026902395.3"/>
</dbReference>
<dbReference type="OrthoDB" id="10248487at2759"/>
<reference evidence="3" key="1">
    <citation type="submission" date="2025-08" db="UniProtKB">
        <authorList>
            <consortium name="RefSeq"/>
        </authorList>
    </citation>
    <scope>IDENTIFICATION</scope>
    <source>
        <tissue evidence="3">Whole larvae</tissue>
    </source>
</reference>
<accession>A0A6J1WYP6</accession>
<dbReference type="InterPro" id="IPR038586">
    <property type="entry name" value="Tctex-1-like_sf"/>
</dbReference>
<proteinExistence type="inferred from homology"/>
<dbReference type="GO" id="GO:0007018">
    <property type="term" value="P:microtubule-based movement"/>
    <property type="evidence" value="ECO:0007669"/>
    <property type="project" value="TreeGrafter"/>
</dbReference>
<evidence type="ECO:0000313" key="2">
    <source>
        <dbReference type="Proteomes" id="UP001652740"/>
    </source>
</evidence>
<evidence type="ECO:0000313" key="3">
    <source>
        <dbReference type="RefSeq" id="XP_026758196.1"/>
    </source>
</evidence>
<sequence length="183" mass="21108">MGEPEGKKSKVSMMLISQSQSRSIAGMKSMSRMKVRRASFGFTGVPGIRPVERTSQLGIEFKRPPQLYLNTYQLDPYVKFHIPTVKFATDAILDEYFTEHKYNVQESPAIALRIAGELMRRVKTMPFNRYRIITVVTIGQKRAQSYNNAVSFLWDYERDNYVDVQREVATAFIQVTTFGIYLD</sequence>
<dbReference type="CDD" id="cd21451">
    <property type="entry name" value="DLC-like_TCTEX1D"/>
    <property type="match status" value="1"/>
</dbReference>
<dbReference type="PANTHER" id="PTHR21255">
    <property type="entry name" value="T-COMPLEX-ASSOCIATED-TESTIS-EXPRESSED 1/ DYNEIN LIGHT CHAIN"/>
    <property type="match status" value="1"/>
</dbReference>
<protein>
    <submittedName>
        <fullName evidence="3">Dynein light chain Tctex-type 5-like</fullName>
    </submittedName>
</protein>
<dbReference type="GO" id="GO:0005737">
    <property type="term" value="C:cytoplasm"/>
    <property type="evidence" value="ECO:0007669"/>
    <property type="project" value="TreeGrafter"/>
</dbReference>
<dbReference type="PANTHER" id="PTHR21255:SF65">
    <property type="entry name" value="TCTEX1 DOMAIN-CONTAINING PROTEIN 2"/>
    <property type="match status" value="1"/>
</dbReference>
<name>A0A6J1WYP6_GALME</name>